<evidence type="ECO:0000256" key="9">
    <source>
        <dbReference type="HAMAP-Rule" id="MF_01023"/>
    </source>
</evidence>
<evidence type="ECO:0000259" key="10">
    <source>
        <dbReference type="Pfam" id="PF00155"/>
    </source>
</evidence>
<keyword evidence="8 9" id="KW-0368">Histidine biosynthesis</keyword>
<dbReference type="RefSeq" id="WP_282840063.1">
    <property type="nucleotide sequence ID" value="NZ_JASCXW010000039.1"/>
</dbReference>
<dbReference type="Pfam" id="PF00155">
    <property type="entry name" value="Aminotran_1_2"/>
    <property type="match status" value="1"/>
</dbReference>
<dbReference type="EC" id="2.6.1.9" evidence="9"/>
<feature type="modified residue" description="N6-(pyridoxal phosphate)lysine" evidence="9">
    <location>
        <position position="207"/>
    </location>
</feature>
<dbReference type="GO" id="GO:0000105">
    <property type="term" value="P:L-histidine biosynthetic process"/>
    <property type="evidence" value="ECO:0007669"/>
    <property type="project" value="UniProtKB-UniRule"/>
</dbReference>
<evidence type="ECO:0000256" key="3">
    <source>
        <dbReference type="ARBA" id="ARBA00011738"/>
    </source>
</evidence>
<evidence type="ECO:0000313" key="11">
    <source>
        <dbReference type="EMBL" id="MDI6453624.1"/>
    </source>
</evidence>
<dbReference type="PANTHER" id="PTHR42885:SF2">
    <property type="entry name" value="HISTIDINOL-PHOSPHATE AMINOTRANSFERASE"/>
    <property type="match status" value="1"/>
</dbReference>
<evidence type="ECO:0000256" key="1">
    <source>
        <dbReference type="ARBA" id="ARBA00001933"/>
    </source>
</evidence>
<keyword evidence="6 9" id="KW-0808">Transferase</keyword>
<proteinExistence type="inferred from homology"/>
<organism evidence="11 12">
    <name type="scientific">Peloplasma aerotolerans</name>
    <dbReference type="NCBI Taxonomy" id="3044389"/>
    <lineage>
        <taxon>Bacteria</taxon>
        <taxon>Bacillati</taxon>
        <taxon>Mycoplasmatota</taxon>
        <taxon>Mollicutes</taxon>
        <taxon>Acholeplasmatales</taxon>
        <taxon>Acholeplasmataceae</taxon>
        <taxon>Peloplasma</taxon>
    </lineage>
</organism>
<dbReference type="PROSITE" id="PS00599">
    <property type="entry name" value="AA_TRANSFER_CLASS_2"/>
    <property type="match status" value="1"/>
</dbReference>
<dbReference type="PANTHER" id="PTHR42885">
    <property type="entry name" value="HISTIDINOL-PHOSPHATE AMINOTRANSFERASE-RELATED"/>
    <property type="match status" value="1"/>
</dbReference>
<dbReference type="GO" id="GO:0004400">
    <property type="term" value="F:histidinol-phosphate transaminase activity"/>
    <property type="evidence" value="ECO:0007669"/>
    <property type="project" value="UniProtKB-UniRule"/>
</dbReference>
<dbReference type="InterPro" id="IPR015421">
    <property type="entry name" value="PyrdxlP-dep_Trfase_major"/>
</dbReference>
<keyword evidence="7 9" id="KW-0663">Pyridoxal phosphate</keyword>
<dbReference type="GO" id="GO:0030170">
    <property type="term" value="F:pyridoxal phosphate binding"/>
    <property type="evidence" value="ECO:0007669"/>
    <property type="project" value="InterPro"/>
</dbReference>
<dbReference type="AlphaFoldDB" id="A0AAW6UDA2"/>
<comment type="catalytic activity">
    <reaction evidence="9">
        <text>L-histidinol phosphate + 2-oxoglutarate = 3-(imidazol-4-yl)-2-oxopropyl phosphate + L-glutamate</text>
        <dbReference type="Rhea" id="RHEA:23744"/>
        <dbReference type="ChEBI" id="CHEBI:16810"/>
        <dbReference type="ChEBI" id="CHEBI:29985"/>
        <dbReference type="ChEBI" id="CHEBI:57766"/>
        <dbReference type="ChEBI" id="CHEBI:57980"/>
        <dbReference type="EC" id="2.6.1.9"/>
    </reaction>
</comment>
<dbReference type="CDD" id="cd00609">
    <property type="entry name" value="AAT_like"/>
    <property type="match status" value="1"/>
</dbReference>
<comment type="subunit">
    <text evidence="3 9">Homodimer.</text>
</comment>
<reference evidence="11" key="1">
    <citation type="submission" date="2023-05" db="EMBL/GenBank/DDBJ databases">
        <title>Mariniplasma microaerophilum sp. nov., a novel anaerobic mollicute isolated from terrestrial mud volcano, Taman Peninsula, Russia.</title>
        <authorList>
            <person name="Khomyakova M.A."/>
            <person name="Merkel A.Y."/>
            <person name="Slobodkin A.I."/>
        </authorList>
    </citation>
    <scope>NUCLEOTIDE SEQUENCE</scope>
    <source>
        <strain evidence="11">M4Ah</strain>
    </source>
</reference>
<dbReference type="EMBL" id="JASCXW010000039">
    <property type="protein sequence ID" value="MDI6453624.1"/>
    <property type="molecule type" value="Genomic_DNA"/>
</dbReference>
<evidence type="ECO:0000256" key="8">
    <source>
        <dbReference type="ARBA" id="ARBA00023102"/>
    </source>
</evidence>
<evidence type="ECO:0000256" key="7">
    <source>
        <dbReference type="ARBA" id="ARBA00022898"/>
    </source>
</evidence>
<keyword evidence="12" id="KW-1185">Reference proteome</keyword>
<dbReference type="InterPro" id="IPR001917">
    <property type="entry name" value="Aminotrans_II_pyridoxalP_BS"/>
</dbReference>
<name>A0AAW6UDA2_9MOLU</name>
<dbReference type="Gene3D" id="3.90.1150.10">
    <property type="entry name" value="Aspartate Aminotransferase, domain 1"/>
    <property type="match status" value="1"/>
</dbReference>
<dbReference type="NCBIfam" id="TIGR01141">
    <property type="entry name" value="hisC"/>
    <property type="match status" value="1"/>
</dbReference>
<feature type="domain" description="Aminotransferase class I/classII large" evidence="10">
    <location>
        <begin position="44"/>
        <end position="336"/>
    </location>
</feature>
<dbReference type="InterPro" id="IPR004839">
    <property type="entry name" value="Aminotransferase_I/II_large"/>
</dbReference>
<evidence type="ECO:0000256" key="6">
    <source>
        <dbReference type="ARBA" id="ARBA00022679"/>
    </source>
</evidence>
<protein>
    <recommendedName>
        <fullName evidence="9">Histidinol-phosphate aminotransferase</fullName>
        <ecNumber evidence="9">2.6.1.9</ecNumber>
    </recommendedName>
    <alternativeName>
        <fullName evidence="9">Imidazole acetol-phosphate transaminase</fullName>
    </alternativeName>
</protein>
<evidence type="ECO:0000256" key="4">
    <source>
        <dbReference type="ARBA" id="ARBA00022576"/>
    </source>
</evidence>
<dbReference type="InterPro" id="IPR015422">
    <property type="entry name" value="PyrdxlP-dep_Trfase_small"/>
</dbReference>
<keyword evidence="4 9" id="KW-0032">Aminotransferase</keyword>
<gene>
    <name evidence="9 11" type="primary">hisC</name>
    <name evidence="11" type="ORF">QJ521_08605</name>
</gene>
<evidence type="ECO:0000313" key="12">
    <source>
        <dbReference type="Proteomes" id="UP001431532"/>
    </source>
</evidence>
<comment type="similarity">
    <text evidence="2 9">Belongs to the class-II pyridoxal-phosphate-dependent aminotransferase family. Histidinol-phosphate aminotransferase subfamily.</text>
</comment>
<comment type="cofactor">
    <cofactor evidence="1 9">
        <name>pyridoxal 5'-phosphate</name>
        <dbReference type="ChEBI" id="CHEBI:597326"/>
    </cofactor>
</comment>
<dbReference type="Proteomes" id="UP001431532">
    <property type="component" value="Unassembled WGS sequence"/>
</dbReference>
<evidence type="ECO:0000256" key="5">
    <source>
        <dbReference type="ARBA" id="ARBA00022605"/>
    </source>
</evidence>
<dbReference type="SUPFAM" id="SSF53383">
    <property type="entry name" value="PLP-dependent transferases"/>
    <property type="match status" value="1"/>
</dbReference>
<dbReference type="Gene3D" id="3.40.640.10">
    <property type="entry name" value="Type I PLP-dependent aspartate aminotransferase-like (Major domain)"/>
    <property type="match status" value="1"/>
</dbReference>
<sequence length="347" mass="39513">MKVKNVVKDLKPYQPNDIPYTIKLDANESENYLFPQGIMMNEIEVNRYPDSSAFELRKSIQEFIKVDHKLIIAGNGSSEMIELILKTFIEPKDRILSFEPSFSMYSIFSKIYFADYVAVSSEPDFSLDMIKMIGLAKKLNPKVIFICSPNNPTGFKFDHSEIIELVQNTKSLIVLDEAYIEFSSDQDSLVSYVESFDNLIVLRTLSKAFGLAGARLGYLVSNQDIIHALNTVKSPYNLNSITQFIGIQALKQVDKMIKFTNQIKQEKSVLDQKLSSLGLQTYSSEANFIFFKCEVIDLFKKLVERKILIRSFGGLLVGYYRVTVGTRAQNEMLIANLKEIIDEKSDC</sequence>
<dbReference type="HAMAP" id="MF_01023">
    <property type="entry name" value="HisC_aminotrans_2"/>
    <property type="match status" value="1"/>
</dbReference>
<dbReference type="InterPro" id="IPR005861">
    <property type="entry name" value="HisP_aminotrans"/>
</dbReference>
<comment type="pathway">
    <text evidence="9">Amino-acid biosynthesis; L-histidine biosynthesis; L-histidine from 5-phospho-alpha-D-ribose 1-diphosphate: step 7/9.</text>
</comment>
<dbReference type="InterPro" id="IPR015424">
    <property type="entry name" value="PyrdxlP-dep_Trfase"/>
</dbReference>
<evidence type="ECO:0000256" key="2">
    <source>
        <dbReference type="ARBA" id="ARBA00007970"/>
    </source>
</evidence>
<keyword evidence="5 9" id="KW-0028">Amino-acid biosynthesis</keyword>
<comment type="caution">
    <text evidence="11">The sequence shown here is derived from an EMBL/GenBank/DDBJ whole genome shotgun (WGS) entry which is preliminary data.</text>
</comment>
<accession>A0AAW6UDA2</accession>